<dbReference type="GO" id="GO:0000786">
    <property type="term" value="C:nucleosome"/>
    <property type="evidence" value="ECO:0007669"/>
    <property type="project" value="InterPro"/>
</dbReference>
<dbReference type="PROSITE" id="PS50090">
    <property type="entry name" value="MYB_LIKE"/>
    <property type="match status" value="1"/>
</dbReference>
<dbReference type="CDD" id="cd11660">
    <property type="entry name" value="SANT_TRF"/>
    <property type="match status" value="1"/>
</dbReference>
<dbReference type="SMART" id="SM00717">
    <property type="entry name" value="SANT"/>
    <property type="match status" value="1"/>
</dbReference>
<dbReference type="InterPro" id="IPR017930">
    <property type="entry name" value="Myb_dom"/>
</dbReference>
<keyword evidence="4" id="KW-0805">Transcription regulation</keyword>
<dbReference type="CDD" id="cd00073">
    <property type="entry name" value="H15"/>
    <property type="match status" value="1"/>
</dbReference>
<keyword evidence="14" id="KW-1185">Reference proteome</keyword>
<reference evidence="13 14" key="1">
    <citation type="journal article" date="2019" name="Nat. Plants">
        <title>Stout camphor tree genome fills gaps in understanding of flowering plant genome evolution.</title>
        <authorList>
            <person name="Chaw S.M."/>
            <person name="Liu Y.C."/>
            <person name="Wu Y.W."/>
            <person name="Wang H.Y."/>
            <person name="Lin C.I."/>
            <person name="Wu C.S."/>
            <person name="Ke H.M."/>
            <person name="Chang L.Y."/>
            <person name="Hsu C.Y."/>
            <person name="Yang H.T."/>
            <person name="Sudianto E."/>
            <person name="Hsu M.H."/>
            <person name="Wu K.P."/>
            <person name="Wang L.N."/>
            <person name="Leebens-Mack J.H."/>
            <person name="Tsai I.J."/>
        </authorList>
    </citation>
    <scope>NUCLEOTIDE SEQUENCE [LARGE SCALE GENOMIC DNA]</scope>
    <source>
        <strain evidence="14">cv. Chaw 1501</strain>
        <tissue evidence="13">Young leaves</tissue>
    </source>
</reference>
<protein>
    <submittedName>
        <fullName evidence="13">Telomere repeat-binding factor 1-like protein</fullName>
    </submittedName>
</protein>
<dbReference type="SMART" id="SM00526">
    <property type="entry name" value="H15"/>
    <property type="match status" value="1"/>
</dbReference>
<keyword evidence="6" id="KW-0238">DNA-binding</keyword>
<keyword evidence="3" id="KW-0158">Chromosome</keyword>
<dbReference type="Pfam" id="PF00538">
    <property type="entry name" value="Linker_histone"/>
    <property type="match status" value="1"/>
</dbReference>
<name>A0A3S3N6W6_9MAGN</name>
<evidence type="ECO:0000256" key="5">
    <source>
        <dbReference type="ARBA" id="ARBA00023054"/>
    </source>
</evidence>
<dbReference type="GO" id="GO:0005730">
    <property type="term" value="C:nucleolus"/>
    <property type="evidence" value="ECO:0007669"/>
    <property type="project" value="UniProtKB-SubCell"/>
</dbReference>
<dbReference type="GO" id="GO:0006334">
    <property type="term" value="P:nucleosome assembly"/>
    <property type="evidence" value="ECO:0007669"/>
    <property type="project" value="InterPro"/>
</dbReference>
<dbReference type="PROSITE" id="PS51294">
    <property type="entry name" value="HTH_MYB"/>
    <property type="match status" value="1"/>
</dbReference>
<dbReference type="OrthoDB" id="608866at2759"/>
<keyword evidence="7" id="KW-0804">Transcription</keyword>
<dbReference type="FunFam" id="1.10.246.220:FF:000002">
    <property type="entry name" value="Telomere repeat-binding factor 1"/>
    <property type="match status" value="1"/>
</dbReference>
<keyword evidence="8" id="KW-0539">Nucleus</keyword>
<evidence type="ECO:0000256" key="7">
    <source>
        <dbReference type="ARBA" id="ARBA00023163"/>
    </source>
</evidence>
<evidence type="ECO:0000259" key="12">
    <source>
        <dbReference type="PROSITE" id="PS51504"/>
    </source>
</evidence>
<evidence type="ECO:0000256" key="2">
    <source>
        <dbReference type="ARBA" id="ARBA00004604"/>
    </source>
</evidence>
<dbReference type="InterPro" id="IPR009057">
    <property type="entry name" value="Homeodomain-like_sf"/>
</dbReference>
<dbReference type="AlphaFoldDB" id="A0A3S3N6W6"/>
<evidence type="ECO:0000259" key="10">
    <source>
        <dbReference type="PROSITE" id="PS50090"/>
    </source>
</evidence>
<evidence type="ECO:0000313" key="13">
    <source>
        <dbReference type="EMBL" id="RWR86527.1"/>
    </source>
</evidence>
<dbReference type="Gene3D" id="1.10.10.10">
    <property type="entry name" value="Winged helix-like DNA-binding domain superfamily/Winged helix DNA-binding domain"/>
    <property type="match status" value="1"/>
</dbReference>
<feature type="domain" description="HTH myb-type" evidence="11">
    <location>
        <begin position="160"/>
        <end position="193"/>
    </location>
</feature>
<dbReference type="InterPro" id="IPR005818">
    <property type="entry name" value="Histone_H1/H5_H15"/>
</dbReference>
<dbReference type="InterPro" id="IPR044597">
    <property type="entry name" value="SMH1-6"/>
</dbReference>
<dbReference type="SUPFAM" id="SSF46689">
    <property type="entry name" value="Homeodomain-like"/>
    <property type="match status" value="1"/>
</dbReference>
<evidence type="ECO:0000256" key="1">
    <source>
        <dbReference type="ARBA" id="ARBA00004286"/>
    </source>
</evidence>
<dbReference type="EMBL" id="QPKB01000006">
    <property type="protein sequence ID" value="RWR86527.1"/>
    <property type="molecule type" value="Genomic_DNA"/>
</dbReference>
<evidence type="ECO:0000256" key="9">
    <source>
        <dbReference type="SAM" id="Coils"/>
    </source>
</evidence>
<dbReference type="Proteomes" id="UP000283530">
    <property type="component" value="Unassembled WGS sequence"/>
</dbReference>
<evidence type="ECO:0000259" key="11">
    <source>
        <dbReference type="PROSITE" id="PS51294"/>
    </source>
</evidence>
<feature type="coiled-coil region" evidence="9">
    <location>
        <begin position="403"/>
        <end position="440"/>
    </location>
</feature>
<dbReference type="InterPro" id="IPR036388">
    <property type="entry name" value="WH-like_DNA-bd_sf"/>
</dbReference>
<sequence>MVWCRQSKSIFLSEALEVIQAINESCDWSINCILRDIEGFVKYLEFIAFSHIPRLLNEPEGVGRADSTTVSLSSRARGPVTFILLRPFLEHHQILSLSSGLPSLNELTPLQPFLFERRAKSFPVFRQRAFSFFLLRGFSYIEEYKVCTFQIIYKGVNFQSMGAPKQKWTAEEESALKAGVVKHGAGKWRTILKDPEFSSILYLRSNVDLKDKWRNMSVTANGFGSREKARLALKRSQPTPKHDDNPVTLSTEVENFDDEIVDAKPLAISNGAMQISGSKRSISRLDNLIVEAITNLKEPTGSNKTAIAMYIEDQYFAPPNFKRLLSAKLKALTTCGKLMKVKRKYRIAPSIAFSEGRSSGLLLLEEKPRESFKVEKDDFRPLTKSQIDSDLAKMRNMTAQEAAAAAAQAVAEAEAALAAAEEAAREAEAAEADAEVAQAFAEAAMMELKNRNTSKLMVSG</sequence>
<accession>A0A3S3N6W6</accession>
<feature type="domain" description="Myb-like" evidence="10">
    <location>
        <begin position="165"/>
        <end position="217"/>
    </location>
</feature>
<evidence type="ECO:0000256" key="8">
    <source>
        <dbReference type="ARBA" id="ARBA00023242"/>
    </source>
</evidence>
<feature type="domain" description="H15" evidence="12">
    <location>
        <begin position="281"/>
        <end position="349"/>
    </location>
</feature>
<dbReference type="InterPro" id="IPR036390">
    <property type="entry name" value="WH_DNA-bd_sf"/>
</dbReference>
<proteinExistence type="predicted"/>
<dbReference type="Pfam" id="PF00249">
    <property type="entry name" value="Myb_DNA-binding"/>
    <property type="match status" value="1"/>
</dbReference>
<dbReference type="InterPro" id="IPR001005">
    <property type="entry name" value="SANT/Myb"/>
</dbReference>
<dbReference type="PANTHER" id="PTHR46267">
    <property type="entry name" value="SINGLE MYB HISTONE 4"/>
    <property type="match status" value="1"/>
</dbReference>
<dbReference type="STRING" id="337451.A0A3S3N6W6"/>
<gene>
    <name evidence="13" type="ORF">CKAN_01542700</name>
</gene>
<evidence type="ECO:0000313" key="14">
    <source>
        <dbReference type="Proteomes" id="UP000283530"/>
    </source>
</evidence>
<dbReference type="FunFam" id="1.10.10.10:FF:000937">
    <property type="entry name" value="Telomere repeat-binding factor 1"/>
    <property type="match status" value="1"/>
</dbReference>
<evidence type="ECO:0000256" key="4">
    <source>
        <dbReference type="ARBA" id="ARBA00023015"/>
    </source>
</evidence>
<dbReference type="SUPFAM" id="SSF46785">
    <property type="entry name" value="Winged helix' DNA-binding domain"/>
    <property type="match status" value="1"/>
</dbReference>
<evidence type="ECO:0000256" key="3">
    <source>
        <dbReference type="ARBA" id="ARBA00022454"/>
    </source>
</evidence>
<organism evidence="13 14">
    <name type="scientific">Cinnamomum micranthum f. kanehirae</name>
    <dbReference type="NCBI Taxonomy" id="337451"/>
    <lineage>
        <taxon>Eukaryota</taxon>
        <taxon>Viridiplantae</taxon>
        <taxon>Streptophyta</taxon>
        <taxon>Embryophyta</taxon>
        <taxon>Tracheophyta</taxon>
        <taxon>Spermatophyta</taxon>
        <taxon>Magnoliopsida</taxon>
        <taxon>Magnoliidae</taxon>
        <taxon>Laurales</taxon>
        <taxon>Lauraceae</taxon>
        <taxon>Cinnamomum</taxon>
    </lineage>
</organism>
<comment type="caution">
    <text evidence="13">The sequence shown here is derived from an EMBL/GenBank/DDBJ whole genome shotgun (WGS) entry which is preliminary data.</text>
</comment>
<dbReference type="GO" id="GO:0003691">
    <property type="term" value="F:double-stranded telomeric DNA binding"/>
    <property type="evidence" value="ECO:0007669"/>
    <property type="project" value="InterPro"/>
</dbReference>
<evidence type="ECO:0000256" key="6">
    <source>
        <dbReference type="ARBA" id="ARBA00023125"/>
    </source>
</evidence>
<dbReference type="PROSITE" id="PS51504">
    <property type="entry name" value="H15"/>
    <property type="match status" value="1"/>
</dbReference>
<comment type="subcellular location">
    <subcellularLocation>
        <location evidence="1">Chromosome</location>
    </subcellularLocation>
    <subcellularLocation>
        <location evidence="2">Nucleus</location>
        <location evidence="2">Nucleolus</location>
    </subcellularLocation>
</comment>
<dbReference type="Gene3D" id="1.10.246.220">
    <property type="match status" value="1"/>
</dbReference>
<keyword evidence="5 9" id="KW-0175">Coiled coil</keyword>
<dbReference type="PANTHER" id="PTHR46267:SF8">
    <property type="entry name" value="TELOMERE REPEAT-BINDING FACTOR 1"/>
    <property type="match status" value="1"/>
</dbReference>
<dbReference type="FunFam" id="1.10.10.60:FF:000168">
    <property type="entry name" value="Telomere repeat-binding factor 1"/>
    <property type="match status" value="1"/>
</dbReference>